<dbReference type="EMBL" id="JABEQJ010000017">
    <property type="protein sequence ID" value="MBB2161213.1"/>
    <property type="molecule type" value="Genomic_DNA"/>
</dbReference>
<keyword evidence="1" id="KW-0732">Signal</keyword>
<protein>
    <submittedName>
        <fullName evidence="2">Uncharacterized protein</fullName>
    </submittedName>
</protein>
<evidence type="ECO:0000256" key="1">
    <source>
        <dbReference type="SAM" id="SignalP"/>
    </source>
</evidence>
<dbReference type="AlphaFoldDB" id="A0A7W4IE76"/>
<accession>A0A7W4IE76</accession>
<organism evidence="2 3">
    <name type="scientific">Gluconacetobacter sacchari</name>
    <dbReference type="NCBI Taxonomy" id="92759"/>
    <lineage>
        <taxon>Bacteria</taxon>
        <taxon>Pseudomonadati</taxon>
        <taxon>Pseudomonadota</taxon>
        <taxon>Alphaproteobacteria</taxon>
        <taxon>Acetobacterales</taxon>
        <taxon>Acetobacteraceae</taxon>
        <taxon>Gluconacetobacter</taxon>
    </lineage>
</organism>
<sequence>MKPGLTVSLTVALVALSTADARAADYKGALGHVHWLDSTKAKPLGAAAGSFLDGTPTFKKTARGYVDECGTPAKPKRLSLDLGGTLGTVPAIVIDDAGCYGAEGSQFTVFDSRHHVLFQDTAASIGVLPTTHDGVRDIGTGIPGPTVPLFRWSTADHAFKHFMDVNTY</sequence>
<reference evidence="2 3" key="1">
    <citation type="submission" date="2020-04" db="EMBL/GenBank/DDBJ databases">
        <title>Description of novel Gluconacetobacter.</title>
        <authorList>
            <person name="Sombolestani A."/>
        </authorList>
    </citation>
    <scope>NUCLEOTIDE SEQUENCE [LARGE SCALE GENOMIC DNA]</scope>
    <source>
        <strain evidence="2 3">LMG 19747</strain>
    </source>
</reference>
<proteinExistence type="predicted"/>
<name>A0A7W4IE76_9PROT</name>
<comment type="caution">
    <text evidence="2">The sequence shown here is derived from an EMBL/GenBank/DDBJ whole genome shotgun (WGS) entry which is preliminary data.</text>
</comment>
<evidence type="ECO:0000313" key="3">
    <source>
        <dbReference type="Proteomes" id="UP000589085"/>
    </source>
</evidence>
<gene>
    <name evidence="2" type="ORF">HLH48_13700</name>
</gene>
<evidence type="ECO:0000313" key="2">
    <source>
        <dbReference type="EMBL" id="MBB2161213.1"/>
    </source>
</evidence>
<feature type="chain" id="PRO_5030545348" evidence="1">
    <location>
        <begin position="24"/>
        <end position="168"/>
    </location>
</feature>
<dbReference type="Proteomes" id="UP000589085">
    <property type="component" value="Unassembled WGS sequence"/>
</dbReference>
<feature type="signal peptide" evidence="1">
    <location>
        <begin position="1"/>
        <end position="23"/>
    </location>
</feature>
<dbReference type="RefSeq" id="WP_182998046.1">
    <property type="nucleotide sequence ID" value="NZ_JABEQJ010000017.1"/>
</dbReference>